<evidence type="ECO:0000256" key="2">
    <source>
        <dbReference type="HAMAP-Rule" id="MF_02087"/>
    </source>
</evidence>
<evidence type="ECO:0000313" key="6">
    <source>
        <dbReference type="EMBL" id="OQX90299.1"/>
    </source>
</evidence>
<feature type="domain" description="Alanine racemase N-terminal" evidence="5">
    <location>
        <begin position="18"/>
        <end position="241"/>
    </location>
</feature>
<dbReference type="InterPro" id="IPR011078">
    <property type="entry name" value="PyrdxlP_homeostasis"/>
</dbReference>
<comment type="similarity">
    <text evidence="2 4">Belongs to the pyridoxal phosphate-binding protein YggS/PROSC family.</text>
</comment>
<sequence>MIYYYLIMIDKDDIRINYNRLIERVENACNRVKRKPEDITIVAVTKTLPPAIIRAGYEVGIRIFGENKVQETERKWGELMDIKDKLTLHLIGHLQRNKARDAIYLYDVIESIDSERLALELDKRIRKSEVKSPFPVLIEVNTSGEETKYGTSPDRAIDLIEKIIQLPTLSIIGLMTVGPLTTDEKRTRGAFSLLRELGERAQKIVKPEQVFHLSMGMTDDFEIAIEEGSTMIRIGRAIFGERYE</sequence>
<comment type="function">
    <text evidence="2">Pyridoxal 5'-phosphate (PLP)-binding protein, which is involved in PLP homeostasis.</text>
</comment>
<comment type="cofactor">
    <cofactor evidence="3">
        <name>pyridoxal 5'-phosphate</name>
        <dbReference type="ChEBI" id="CHEBI:597326"/>
    </cofactor>
</comment>
<evidence type="ECO:0000313" key="7">
    <source>
        <dbReference type="Proteomes" id="UP000192611"/>
    </source>
</evidence>
<evidence type="ECO:0000256" key="4">
    <source>
        <dbReference type="RuleBase" id="RU004514"/>
    </source>
</evidence>
<dbReference type="Proteomes" id="UP000192611">
    <property type="component" value="Unassembled WGS sequence"/>
</dbReference>
<dbReference type="AlphaFoldDB" id="A0A1W9S0D0"/>
<dbReference type="Gene3D" id="3.20.20.10">
    <property type="entry name" value="Alanine racemase"/>
    <property type="match status" value="1"/>
</dbReference>
<accession>A0A1W9S0D0</accession>
<keyword evidence="1 2" id="KW-0663">Pyridoxal phosphate</keyword>
<dbReference type="SUPFAM" id="SSF51419">
    <property type="entry name" value="PLP-binding barrel"/>
    <property type="match status" value="1"/>
</dbReference>
<dbReference type="HAMAP" id="MF_02087">
    <property type="entry name" value="PLP_homeostasis"/>
    <property type="match status" value="1"/>
</dbReference>
<dbReference type="InterPro" id="IPR001608">
    <property type="entry name" value="Ala_racemase_N"/>
</dbReference>
<dbReference type="NCBIfam" id="TIGR00044">
    <property type="entry name" value="YggS family pyridoxal phosphate-dependent enzyme"/>
    <property type="match status" value="1"/>
</dbReference>
<dbReference type="PIRSF" id="PIRSF004848">
    <property type="entry name" value="YBL036c_PLPDEIII"/>
    <property type="match status" value="1"/>
</dbReference>
<name>A0A1W9S0D0_9BACT</name>
<dbReference type="FunFam" id="3.20.20.10:FF:000018">
    <property type="entry name" value="Pyridoxal phosphate homeostasis protein"/>
    <property type="match status" value="1"/>
</dbReference>
<feature type="modified residue" description="N6-(pyridoxal phosphate)lysine" evidence="2 3">
    <location>
        <position position="46"/>
    </location>
</feature>
<dbReference type="EMBL" id="NATQ01000074">
    <property type="protein sequence ID" value="OQX90299.1"/>
    <property type="molecule type" value="Genomic_DNA"/>
</dbReference>
<reference evidence="7" key="1">
    <citation type="submission" date="2017-03" db="EMBL/GenBank/DDBJ databases">
        <title>Novel pathways for hydrocarbon cycling and metabolic interdependencies in hydrothermal sediment communities.</title>
        <authorList>
            <person name="Dombrowski N."/>
            <person name="Seitz K."/>
            <person name="Teske A."/>
            <person name="Baker B."/>
        </authorList>
    </citation>
    <scope>NUCLEOTIDE SEQUENCE [LARGE SCALE GENOMIC DNA]</scope>
</reference>
<dbReference type="PANTHER" id="PTHR10146">
    <property type="entry name" value="PROLINE SYNTHETASE CO-TRANSCRIBED BACTERIAL HOMOLOG PROTEIN"/>
    <property type="match status" value="1"/>
</dbReference>
<gene>
    <name evidence="6" type="ORF">B6D57_03895</name>
</gene>
<protein>
    <recommendedName>
        <fullName evidence="2">Pyridoxal phosphate homeostasis protein</fullName>
        <shortName evidence="2">PLP homeostasis protein</shortName>
    </recommendedName>
</protein>
<dbReference type="GO" id="GO:0030170">
    <property type="term" value="F:pyridoxal phosphate binding"/>
    <property type="evidence" value="ECO:0007669"/>
    <property type="project" value="UniProtKB-UniRule"/>
</dbReference>
<organism evidence="6 7">
    <name type="scientific">Candidatus Coatesbacteria bacterium 4484_99</name>
    <dbReference type="NCBI Taxonomy" id="1970774"/>
    <lineage>
        <taxon>Bacteria</taxon>
        <taxon>Candidatus Coatesiibacteriota</taxon>
    </lineage>
</organism>
<dbReference type="Pfam" id="PF01168">
    <property type="entry name" value="Ala_racemase_N"/>
    <property type="match status" value="1"/>
</dbReference>
<comment type="caution">
    <text evidence="6">The sequence shown here is derived from an EMBL/GenBank/DDBJ whole genome shotgun (WGS) entry which is preliminary data.</text>
</comment>
<evidence type="ECO:0000256" key="3">
    <source>
        <dbReference type="PIRSR" id="PIRSR004848-1"/>
    </source>
</evidence>
<evidence type="ECO:0000256" key="1">
    <source>
        <dbReference type="ARBA" id="ARBA00022898"/>
    </source>
</evidence>
<dbReference type="InterPro" id="IPR029066">
    <property type="entry name" value="PLP-binding_barrel"/>
</dbReference>
<dbReference type="PANTHER" id="PTHR10146:SF14">
    <property type="entry name" value="PYRIDOXAL PHOSPHATE HOMEOSTASIS PROTEIN"/>
    <property type="match status" value="1"/>
</dbReference>
<evidence type="ECO:0000259" key="5">
    <source>
        <dbReference type="Pfam" id="PF01168"/>
    </source>
</evidence>
<proteinExistence type="inferred from homology"/>
<dbReference type="CDD" id="cd00635">
    <property type="entry name" value="PLPDE_III_YBL036c_like"/>
    <property type="match status" value="1"/>
</dbReference>